<dbReference type="GO" id="GO:0005768">
    <property type="term" value="C:endosome"/>
    <property type="evidence" value="ECO:0007669"/>
    <property type="project" value="TreeGrafter"/>
</dbReference>
<dbReference type="InterPro" id="IPR027307">
    <property type="entry name" value="WASH7"/>
</dbReference>
<name>A0A7E4VJA4_PANRE</name>
<keyword evidence="4" id="KW-1185">Reference proteome</keyword>
<organism evidence="4 5">
    <name type="scientific">Panagrellus redivivus</name>
    <name type="common">Microworm</name>
    <dbReference type="NCBI Taxonomy" id="6233"/>
    <lineage>
        <taxon>Eukaryota</taxon>
        <taxon>Metazoa</taxon>
        <taxon>Ecdysozoa</taxon>
        <taxon>Nematoda</taxon>
        <taxon>Chromadorea</taxon>
        <taxon>Rhabditida</taxon>
        <taxon>Tylenchina</taxon>
        <taxon>Panagrolaimomorpha</taxon>
        <taxon>Panagrolaimoidea</taxon>
        <taxon>Panagrolaimidae</taxon>
        <taxon>Panagrellus</taxon>
    </lineage>
</organism>
<dbReference type="PANTHER" id="PTHR31409">
    <property type="entry name" value="WASH COMPLEX SUBUNIT 4"/>
    <property type="match status" value="1"/>
</dbReference>
<dbReference type="InterPro" id="IPR028283">
    <property type="entry name" value="WASH-7_C"/>
</dbReference>
<proteinExistence type="predicted"/>
<evidence type="ECO:0000259" key="3">
    <source>
        <dbReference type="Pfam" id="PF14746"/>
    </source>
</evidence>
<evidence type="ECO:0000259" key="1">
    <source>
        <dbReference type="Pfam" id="PF14744"/>
    </source>
</evidence>
<evidence type="ECO:0000313" key="4">
    <source>
        <dbReference type="Proteomes" id="UP000492821"/>
    </source>
</evidence>
<feature type="domain" description="WASH complex subunit 4 N-terminal" evidence="2">
    <location>
        <begin position="46"/>
        <end position="574"/>
    </location>
</feature>
<dbReference type="InterPro" id="IPR028282">
    <property type="entry name" value="WASH-7_central"/>
</dbReference>
<evidence type="ECO:0000313" key="5">
    <source>
        <dbReference type="WBParaSite" id="Pan_g21567.t1"/>
    </source>
</evidence>
<feature type="domain" description="WASH complex subunit 7 central" evidence="1">
    <location>
        <begin position="575"/>
        <end position="937"/>
    </location>
</feature>
<evidence type="ECO:0000259" key="2">
    <source>
        <dbReference type="Pfam" id="PF14745"/>
    </source>
</evidence>
<reference evidence="5" key="2">
    <citation type="submission" date="2020-10" db="UniProtKB">
        <authorList>
            <consortium name="WormBaseParasite"/>
        </authorList>
    </citation>
    <scope>IDENTIFICATION</scope>
</reference>
<dbReference type="Pfam" id="PF14746">
    <property type="entry name" value="WASH-7_C"/>
    <property type="match status" value="1"/>
</dbReference>
<dbReference type="Pfam" id="PF14744">
    <property type="entry name" value="WASH-7_mid"/>
    <property type="match status" value="1"/>
</dbReference>
<dbReference type="PANTHER" id="PTHR31409:SF0">
    <property type="entry name" value="WASH COMPLEX SUBUNIT 4"/>
    <property type="match status" value="1"/>
</dbReference>
<accession>A0A7E4VJA4</accession>
<dbReference type="Pfam" id="PF14745">
    <property type="entry name" value="WASH-4_N"/>
    <property type="match status" value="1"/>
</dbReference>
<dbReference type="GO" id="GO:0007032">
    <property type="term" value="P:endosome organization"/>
    <property type="evidence" value="ECO:0007669"/>
    <property type="project" value="TreeGrafter"/>
</dbReference>
<feature type="domain" description="WASH complex subunit 7 C-terminal" evidence="3">
    <location>
        <begin position="976"/>
        <end position="1145"/>
    </location>
</feature>
<dbReference type="GO" id="GO:0071203">
    <property type="term" value="C:WASH complex"/>
    <property type="evidence" value="ECO:0007669"/>
    <property type="project" value="InterPro"/>
</dbReference>
<dbReference type="InterPro" id="IPR028191">
    <property type="entry name" value="WASH-4_N"/>
</dbReference>
<dbReference type="WBParaSite" id="Pan_g21567.t1">
    <property type="protein sequence ID" value="Pan_g21567.t1"/>
    <property type="gene ID" value="Pan_g21567"/>
</dbReference>
<dbReference type="GO" id="GO:0016197">
    <property type="term" value="P:endosomal transport"/>
    <property type="evidence" value="ECO:0007669"/>
    <property type="project" value="TreeGrafter"/>
</dbReference>
<dbReference type="AlphaFoldDB" id="A0A7E4VJA4"/>
<sequence length="1161" mass="130967">MDVRLERARIQLYARFCDVVAKARTKDADSVAPRRYALISAGVGDTASIGTLVDSGNDTVDKLVAVFAGLMVEVDCLHNEARDTFFKAIPLYGEDPQGITEADGGAVKMVADFLESLNSLGQFVMRCYDVAHTLLQQLYAFFCLPNAVFHHAHERTLSRVWFALADLLGMLIRLDELVRGHPVLTEHWKLYLRTMQMVQHNPAQFNADNDKFRSLLSLIARLDAQLFTESIFSNVYDMPGILPVEALSNKSFWARPKKLLSDMLARWETESNSIDAMPDRAKLVSLMALGIFIAKVGPQNLVEKKFWRGLAATYKKLAAFPLLGDVIVVPVKIILRHCPETEKILDKKIVATVDASRKSTVNSLCELLTREIAESELAVAEWITEMRAATTAISTALGQLPTNQFLSEKVSLILRGANLADRLGRVVTAVLAGHLSEGRTLAKRHALGLFKAIELRILIAETARDQWPAIIEWATHALQFWSGIILRVLESIRTAALASKDVNLDWLSCLLIAQNSMTRSPARARIAVCGLALELGNYTKFVRSPECVEIDNILSIQETVINLGQIFERVTDNSFLYFHRSLLRVYLDAAFEDSEHSVERVHLFLTAFEDASRLLNSAKHCDAAGLRKSFETECFEIVDEVILTPLCTAIENELRMDVHIKANQSLDELEAKLFLTVSKKSKKEVTPILPDQKAALRRKTWITIVPFRIGDRVVDVKKHVAHYLEKTFYNMTAVALHDGETYAQMRQLAAHRYGLHFAENKLPYMTVDQGLDVLMIIRNIQVFVANFNYDINEQIFIERTGQNRSLNVMHVQQVVNSIKTHGMGIVGLAVNSAYQFLKKKFHVFSQFLFDDQIKLLLVKEIRYYRDHIDDVNQMYPVKRADRFNVAIAKLGTSSDNKTFMDKFRELITQIGNTIGFIRLIRSGAVEASAYAAHFIPQLCTADGFDLENSDPQLKPVKTDFAAVIREAGASESSVEIATALDSLISGLGAGLVPDQDYVDMLIGVFAKEFRNYDKFAHLRNFFAAVPPLTLNHVDHMLTCRSKLGRRTQDDADFTFVDDGFCLGIAYILRLLNQGYFFESLGWFDSVFDKFDTEINKVDEEQKAAAKRADSSFAQTLAIKTQRLKDLHSEFEYLSHTMHSAVMLFKTKEVEEDDDEMYLEEF</sequence>
<dbReference type="Proteomes" id="UP000492821">
    <property type="component" value="Unassembled WGS sequence"/>
</dbReference>
<protein>
    <submittedName>
        <fullName evidence="5">Rif1_N domain-containing protein</fullName>
    </submittedName>
</protein>
<reference evidence="4" key="1">
    <citation type="journal article" date="2013" name="Genetics">
        <title>The draft genome and transcriptome of Panagrellus redivivus are shaped by the harsh demands of a free-living lifestyle.</title>
        <authorList>
            <person name="Srinivasan J."/>
            <person name="Dillman A.R."/>
            <person name="Macchietto M.G."/>
            <person name="Heikkinen L."/>
            <person name="Lakso M."/>
            <person name="Fracchia K.M."/>
            <person name="Antoshechkin I."/>
            <person name="Mortazavi A."/>
            <person name="Wong G."/>
            <person name="Sternberg P.W."/>
        </authorList>
    </citation>
    <scope>NUCLEOTIDE SEQUENCE [LARGE SCALE GENOMIC DNA]</scope>
    <source>
        <strain evidence="4">MT8872</strain>
    </source>
</reference>